<dbReference type="RefSeq" id="WP_249281071.1">
    <property type="nucleotide sequence ID" value="NZ_CP118101.1"/>
</dbReference>
<dbReference type="Proteomes" id="UP001220962">
    <property type="component" value="Chromosome"/>
</dbReference>
<dbReference type="NCBIfam" id="TIGR04540">
    <property type="entry name" value="CLB_0814_fam"/>
    <property type="match status" value="1"/>
</dbReference>
<name>A0AAX3N5G6_9BACL</name>
<sequence>MVNLELKLFYKTQRELATALNEIVDAYWDNTVSEDSLMQSVSNMYINNPNKIIKQEQFTTILKQQCGKRRLEVIERVLLMTGMMKDQNTIVVKAGS</sequence>
<dbReference type="InterPro" id="IPR030902">
    <property type="entry name" value="CLB_0814_fam"/>
</dbReference>
<protein>
    <submittedName>
        <fullName evidence="1">TIGR04540 family protein</fullName>
    </submittedName>
</protein>
<gene>
    <name evidence="1" type="ORF">PUW23_03690</name>
</gene>
<organism evidence="1 2">
    <name type="scientific">Paenibacillus urinalis</name>
    <dbReference type="NCBI Taxonomy" id="521520"/>
    <lineage>
        <taxon>Bacteria</taxon>
        <taxon>Bacillati</taxon>
        <taxon>Bacillota</taxon>
        <taxon>Bacilli</taxon>
        <taxon>Bacillales</taxon>
        <taxon>Paenibacillaceae</taxon>
        <taxon>Paenibacillus</taxon>
    </lineage>
</organism>
<evidence type="ECO:0000313" key="2">
    <source>
        <dbReference type="Proteomes" id="UP001220962"/>
    </source>
</evidence>
<reference evidence="1" key="1">
    <citation type="submission" date="2023-02" db="EMBL/GenBank/DDBJ databases">
        <title>Pathogen: clinical or host-associated sample.</title>
        <authorList>
            <person name="Hergert J."/>
            <person name="Casey R."/>
            <person name="Wagner J."/>
            <person name="Young E.L."/>
            <person name="Oakeson K.F."/>
        </authorList>
    </citation>
    <scope>NUCLEOTIDE SEQUENCE</scope>
    <source>
        <strain evidence="1">2022CK-00830</strain>
    </source>
</reference>
<dbReference type="EMBL" id="CP118101">
    <property type="protein sequence ID" value="WDH85001.1"/>
    <property type="molecule type" value="Genomic_DNA"/>
</dbReference>
<accession>A0AAX3N5G6</accession>
<evidence type="ECO:0000313" key="1">
    <source>
        <dbReference type="EMBL" id="WDH85001.1"/>
    </source>
</evidence>
<proteinExistence type="predicted"/>
<dbReference type="AlphaFoldDB" id="A0AAX3N5G6"/>